<accession>A0ACB7ZBK9</accession>
<name>A0ACB7ZBK9_9ERIC</name>
<evidence type="ECO:0000313" key="1">
    <source>
        <dbReference type="EMBL" id="KAH7863219.1"/>
    </source>
</evidence>
<proteinExistence type="predicted"/>
<protein>
    <submittedName>
        <fullName evidence="1">Uncharacterized protein</fullName>
    </submittedName>
</protein>
<comment type="caution">
    <text evidence="1">The sequence shown here is derived from an EMBL/GenBank/DDBJ whole genome shotgun (WGS) entry which is preliminary data.</text>
</comment>
<organism evidence="1 2">
    <name type="scientific">Vaccinium darrowii</name>
    <dbReference type="NCBI Taxonomy" id="229202"/>
    <lineage>
        <taxon>Eukaryota</taxon>
        <taxon>Viridiplantae</taxon>
        <taxon>Streptophyta</taxon>
        <taxon>Embryophyta</taxon>
        <taxon>Tracheophyta</taxon>
        <taxon>Spermatophyta</taxon>
        <taxon>Magnoliopsida</taxon>
        <taxon>eudicotyledons</taxon>
        <taxon>Gunneridae</taxon>
        <taxon>Pentapetalae</taxon>
        <taxon>asterids</taxon>
        <taxon>Ericales</taxon>
        <taxon>Ericaceae</taxon>
        <taxon>Vaccinioideae</taxon>
        <taxon>Vaccinieae</taxon>
        <taxon>Vaccinium</taxon>
    </lineage>
</organism>
<evidence type="ECO:0000313" key="2">
    <source>
        <dbReference type="Proteomes" id="UP000828048"/>
    </source>
</evidence>
<sequence length="114" mass="13366">MPRSKLNLVYIANDSSRRVTFTKRMDGLAKKADELTNLCGIEACIILFSPYDHEPEVWPSQLEAQKVIARFRKMSDLEQSELMLNQESFTQERINKINEKMKKQEKVNQQQEMS</sequence>
<dbReference type="EMBL" id="CM037162">
    <property type="protein sequence ID" value="KAH7863219.1"/>
    <property type="molecule type" value="Genomic_DNA"/>
</dbReference>
<keyword evidence="2" id="KW-1185">Reference proteome</keyword>
<reference evidence="1 2" key="1">
    <citation type="journal article" date="2021" name="Hortic Res">
        <title>High-quality reference genome and annotation aids understanding of berry development for evergreen blueberry (Vaccinium darrowii).</title>
        <authorList>
            <person name="Yu J."/>
            <person name="Hulse-Kemp A.M."/>
            <person name="Babiker E."/>
            <person name="Staton M."/>
        </authorList>
    </citation>
    <scope>NUCLEOTIDE SEQUENCE [LARGE SCALE GENOMIC DNA]</scope>
    <source>
        <strain evidence="2">cv. NJ 8807/NJ 8810</strain>
        <tissue evidence="1">Young leaf</tissue>
    </source>
</reference>
<gene>
    <name evidence="1" type="ORF">Vadar_014917</name>
</gene>
<dbReference type="Proteomes" id="UP000828048">
    <property type="component" value="Chromosome 12"/>
</dbReference>